<dbReference type="PANTHER" id="PTHR32301:SF6">
    <property type="entry name" value="GOLVESIN-RELATED"/>
    <property type="match status" value="1"/>
</dbReference>
<dbReference type="InterPro" id="IPR005331">
    <property type="entry name" value="Sulfotransferase"/>
</dbReference>
<dbReference type="OrthoDB" id="10010208at2759"/>
<protein>
    <recommendedName>
        <fullName evidence="4">Sulfotransferase</fullName>
    </recommendedName>
</protein>
<gene>
    <name evidence="2" type="ORF">HOLleu_17336</name>
</gene>
<name>A0A9Q1C7P9_HOLLE</name>
<evidence type="ECO:0008006" key="4">
    <source>
        <dbReference type="Google" id="ProtNLM"/>
    </source>
</evidence>
<dbReference type="Proteomes" id="UP001152320">
    <property type="component" value="Chromosome 7"/>
</dbReference>
<evidence type="ECO:0000313" key="2">
    <source>
        <dbReference type="EMBL" id="KAJ8039574.1"/>
    </source>
</evidence>
<feature type="region of interest" description="Disordered" evidence="1">
    <location>
        <begin position="1"/>
        <end position="57"/>
    </location>
</feature>
<reference evidence="2" key="1">
    <citation type="submission" date="2021-10" db="EMBL/GenBank/DDBJ databases">
        <title>Tropical sea cucumber genome reveals ecological adaptation and Cuvierian tubules defense mechanism.</title>
        <authorList>
            <person name="Chen T."/>
        </authorList>
    </citation>
    <scope>NUCLEOTIDE SEQUENCE</scope>
    <source>
        <strain evidence="2">Nanhai2018</strain>
        <tissue evidence="2">Muscle</tissue>
    </source>
</reference>
<proteinExistence type="predicted"/>
<accession>A0A9Q1C7P9</accession>
<evidence type="ECO:0000313" key="3">
    <source>
        <dbReference type="Proteomes" id="UP001152320"/>
    </source>
</evidence>
<dbReference type="GO" id="GO:0008146">
    <property type="term" value="F:sulfotransferase activity"/>
    <property type="evidence" value="ECO:0007669"/>
    <property type="project" value="InterPro"/>
</dbReference>
<dbReference type="InterPro" id="IPR027417">
    <property type="entry name" value="P-loop_NTPase"/>
</dbReference>
<dbReference type="GO" id="GO:0016020">
    <property type="term" value="C:membrane"/>
    <property type="evidence" value="ECO:0007669"/>
    <property type="project" value="InterPro"/>
</dbReference>
<dbReference type="Pfam" id="PF03567">
    <property type="entry name" value="Sulfotransfer_2"/>
    <property type="match status" value="1"/>
</dbReference>
<organism evidence="2 3">
    <name type="scientific">Holothuria leucospilota</name>
    <name type="common">Black long sea cucumber</name>
    <name type="synonym">Mertensiothuria leucospilota</name>
    <dbReference type="NCBI Taxonomy" id="206669"/>
    <lineage>
        <taxon>Eukaryota</taxon>
        <taxon>Metazoa</taxon>
        <taxon>Echinodermata</taxon>
        <taxon>Eleutherozoa</taxon>
        <taxon>Echinozoa</taxon>
        <taxon>Holothuroidea</taxon>
        <taxon>Aspidochirotacea</taxon>
        <taxon>Aspidochirotida</taxon>
        <taxon>Holothuriidae</taxon>
        <taxon>Holothuria</taxon>
    </lineage>
</organism>
<dbReference type="AlphaFoldDB" id="A0A9Q1C7P9"/>
<dbReference type="EMBL" id="JAIZAY010000007">
    <property type="protein sequence ID" value="KAJ8039574.1"/>
    <property type="molecule type" value="Genomic_DNA"/>
</dbReference>
<dbReference type="PANTHER" id="PTHR32301">
    <property type="entry name" value="COUNTIN RECEPTOR CNR3-RELATED"/>
    <property type="match status" value="1"/>
</dbReference>
<dbReference type="InterPro" id="IPR053259">
    <property type="entry name" value="Golvesin-related_Golgi"/>
</dbReference>
<dbReference type="SUPFAM" id="SSF52540">
    <property type="entry name" value="P-loop containing nucleoside triphosphate hydrolases"/>
    <property type="match status" value="1"/>
</dbReference>
<sequence>MGDAAINNREIHNFAARPPSVDSVQDDGDPNKDPPQEPPQVIQEPEPTPVPQPKDGNSLPNFYLYDGEVSVYQQSVPVFVHIERSGGTTMKSCFNKTTLYFGNKIAKLLDLEGRKDVATLFKNAKITSKAYRLYVGDYAYGICENIPDRKCAYITILRDPYERLVSAYFDCRESEGKSGYELDCHTTDIQDWVLPISSMSLERFFTHMKCTPFIDKEHWFIPRYECDVNLSNMNTQPVFSANEHLVQYVLDNMDKMFALIGLTEEYIMTLQLLQNTYNFPFYEECKELVENKGTFADNSVKEQAKQALMSNEKVQQALSADLRIYEKGKEIFEKQKQKLASMFS</sequence>
<comment type="caution">
    <text evidence="2">The sequence shown here is derived from an EMBL/GenBank/DDBJ whole genome shotgun (WGS) entry which is preliminary data.</text>
</comment>
<keyword evidence="3" id="KW-1185">Reference proteome</keyword>
<dbReference type="Gene3D" id="3.40.50.300">
    <property type="entry name" value="P-loop containing nucleotide triphosphate hydrolases"/>
    <property type="match status" value="1"/>
</dbReference>
<evidence type="ECO:0000256" key="1">
    <source>
        <dbReference type="SAM" id="MobiDB-lite"/>
    </source>
</evidence>